<proteinExistence type="predicted"/>
<feature type="chain" id="PRO_5015124274" description="Adhesin domain-containing protein" evidence="1">
    <location>
        <begin position="18"/>
        <end position="253"/>
    </location>
</feature>
<evidence type="ECO:0000313" key="2">
    <source>
        <dbReference type="EMBL" id="PRH82105.1"/>
    </source>
</evidence>
<evidence type="ECO:0000313" key="3">
    <source>
        <dbReference type="Proteomes" id="UP000241736"/>
    </source>
</evidence>
<dbReference type="Proteomes" id="UP000241736">
    <property type="component" value="Unassembled WGS sequence"/>
</dbReference>
<keyword evidence="3" id="KW-1185">Reference proteome</keyword>
<comment type="caution">
    <text evidence="2">The sequence shown here is derived from an EMBL/GenBank/DDBJ whole genome shotgun (WGS) entry which is preliminary data.</text>
</comment>
<name>A0A2P6M7Y6_9GAMM</name>
<protein>
    <recommendedName>
        <fullName evidence="4">Adhesin domain-containing protein</fullName>
    </recommendedName>
</protein>
<organism evidence="2 3">
    <name type="scientific">Arenimonas caeni</name>
    <dbReference type="NCBI Taxonomy" id="2058085"/>
    <lineage>
        <taxon>Bacteria</taxon>
        <taxon>Pseudomonadati</taxon>
        <taxon>Pseudomonadota</taxon>
        <taxon>Gammaproteobacteria</taxon>
        <taxon>Lysobacterales</taxon>
        <taxon>Lysobacteraceae</taxon>
        <taxon>Arenimonas</taxon>
    </lineage>
</organism>
<dbReference type="EMBL" id="PVLF01000013">
    <property type="protein sequence ID" value="PRH82105.1"/>
    <property type="molecule type" value="Genomic_DNA"/>
</dbReference>
<feature type="signal peptide" evidence="1">
    <location>
        <begin position="1"/>
        <end position="17"/>
    </location>
</feature>
<evidence type="ECO:0008006" key="4">
    <source>
        <dbReference type="Google" id="ProtNLM"/>
    </source>
</evidence>
<sequence>MKRLIPLLLLAPALASADDCKHEDRRQLAPSLEGVATVRFEVNSHDLRLAGGTDDAPARLDVRACASDPDYLDQLVVETRRQGDTLVVSIERRGQSVGIFFSPTYANLVVDATLPAGLAYEVDVGSGDASVRGVSRLEARVGSGDLDARDITGAMRVSVGSGDVEIDRVGSLDIRSVGSGDVEASRIGGDARIGSVGSGDVELDGVGGSVDVGSIGSGDVDVRDVAGDLVVERVGSGEVRHGGVRGRTSLPSN</sequence>
<dbReference type="AlphaFoldDB" id="A0A2P6M7Y6"/>
<keyword evidence="1" id="KW-0732">Signal</keyword>
<evidence type="ECO:0000256" key="1">
    <source>
        <dbReference type="SAM" id="SignalP"/>
    </source>
</evidence>
<gene>
    <name evidence="2" type="ORF">C6N40_08690</name>
</gene>
<dbReference type="OrthoDB" id="5944342at2"/>
<accession>A0A2P6M7Y6</accession>
<dbReference type="RefSeq" id="WP_106990630.1">
    <property type="nucleotide sequence ID" value="NZ_KZ679091.1"/>
</dbReference>
<reference evidence="2 3" key="1">
    <citation type="submission" date="2018-03" db="EMBL/GenBank/DDBJ databases">
        <title>Arenimonas caeni sp. nov., isolated from activated sludge.</title>
        <authorList>
            <person name="Liu H."/>
        </authorList>
    </citation>
    <scope>NUCLEOTIDE SEQUENCE [LARGE SCALE GENOMIC DNA]</scope>
    <source>
        <strain evidence="3">z29</strain>
    </source>
</reference>
<dbReference type="Gene3D" id="2.160.20.120">
    <property type="match status" value="1"/>
</dbReference>